<keyword evidence="3" id="KW-1185">Reference proteome</keyword>
<comment type="caution">
    <text evidence="2">The sequence shown here is derived from an EMBL/GenBank/DDBJ whole genome shotgun (WGS) entry which is preliminary data.</text>
</comment>
<evidence type="ECO:0000256" key="1">
    <source>
        <dbReference type="SAM" id="MobiDB-lite"/>
    </source>
</evidence>
<reference evidence="2" key="2">
    <citation type="journal article" date="2023" name="Int. J. Mol. Sci.">
        <title>De Novo Assembly and Annotation of 11 Diverse Shrub Willow (Salix) Genomes Reveals Novel Gene Organization in Sex-Linked Regions.</title>
        <authorList>
            <person name="Hyden B."/>
            <person name="Feng K."/>
            <person name="Yates T.B."/>
            <person name="Jawdy S."/>
            <person name="Cereghino C."/>
            <person name="Smart L.B."/>
            <person name="Muchero W."/>
        </authorList>
    </citation>
    <scope>NUCLEOTIDE SEQUENCE</scope>
    <source>
        <tissue evidence="2">Shoot tip</tissue>
    </source>
</reference>
<sequence length="99" mass="11228">MQHSLPERAMQGRYPLWGDHQNSGNPEIHSPSSVSTKDERREAQNRQKIEKRGEISRRKRKEGCGKELEKKKREGEVTATEVGPCLRVAGDEDFGIAVN</sequence>
<dbReference type="Proteomes" id="UP001151752">
    <property type="component" value="Chromosome 2"/>
</dbReference>
<dbReference type="AlphaFoldDB" id="A0A9Q0TEL2"/>
<name>A0A9Q0TEL2_9ROSI</name>
<accession>A0A9Q0TEL2</accession>
<feature type="compositionally biased region" description="Basic and acidic residues" evidence="1">
    <location>
        <begin position="36"/>
        <end position="76"/>
    </location>
</feature>
<protein>
    <submittedName>
        <fullName evidence="2">Uncharacterized protein</fullName>
    </submittedName>
</protein>
<evidence type="ECO:0000313" key="2">
    <source>
        <dbReference type="EMBL" id="KAJ6710225.1"/>
    </source>
</evidence>
<reference evidence="2" key="1">
    <citation type="submission" date="2022-11" db="EMBL/GenBank/DDBJ databases">
        <authorList>
            <person name="Hyden B.L."/>
            <person name="Feng K."/>
            <person name="Yates T."/>
            <person name="Jawdy S."/>
            <person name="Smart L.B."/>
            <person name="Muchero W."/>
        </authorList>
    </citation>
    <scope>NUCLEOTIDE SEQUENCE</scope>
    <source>
        <tissue evidence="2">Shoot tip</tissue>
    </source>
</reference>
<evidence type="ECO:0000313" key="3">
    <source>
        <dbReference type="Proteomes" id="UP001151752"/>
    </source>
</evidence>
<gene>
    <name evidence="2" type="ORF">OIU74_011166</name>
</gene>
<feature type="compositionally biased region" description="Polar residues" evidence="1">
    <location>
        <begin position="20"/>
        <end position="35"/>
    </location>
</feature>
<proteinExistence type="predicted"/>
<organism evidence="2 3">
    <name type="scientific">Salix koriyanagi</name>
    <dbReference type="NCBI Taxonomy" id="2511006"/>
    <lineage>
        <taxon>Eukaryota</taxon>
        <taxon>Viridiplantae</taxon>
        <taxon>Streptophyta</taxon>
        <taxon>Embryophyta</taxon>
        <taxon>Tracheophyta</taxon>
        <taxon>Spermatophyta</taxon>
        <taxon>Magnoliopsida</taxon>
        <taxon>eudicotyledons</taxon>
        <taxon>Gunneridae</taxon>
        <taxon>Pentapetalae</taxon>
        <taxon>rosids</taxon>
        <taxon>fabids</taxon>
        <taxon>Malpighiales</taxon>
        <taxon>Salicaceae</taxon>
        <taxon>Saliceae</taxon>
        <taxon>Salix</taxon>
    </lineage>
</organism>
<dbReference type="EMBL" id="JAPFFM010000015">
    <property type="protein sequence ID" value="KAJ6710225.1"/>
    <property type="molecule type" value="Genomic_DNA"/>
</dbReference>
<feature type="region of interest" description="Disordered" evidence="1">
    <location>
        <begin position="1"/>
        <end position="79"/>
    </location>
</feature>